<dbReference type="InterPro" id="IPR023210">
    <property type="entry name" value="NADP_OxRdtase_dom"/>
</dbReference>
<reference evidence="3 4" key="1">
    <citation type="submission" date="2023-08" db="EMBL/GenBank/DDBJ databases">
        <title>The draft genome sequence of Paracraurococcus sp. LOR1-02.</title>
        <authorList>
            <person name="Kingkaew E."/>
            <person name="Tanasupawat S."/>
        </authorList>
    </citation>
    <scope>NUCLEOTIDE SEQUENCE [LARGE SCALE GENOMIC DNA]</scope>
    <source>
        <strain evidence="3 4">LOR1-02</strain>
    </source>
</reference>
<dbReference type="Gene3D" id="3.20.20.100">
    <property type="entry name" value="NADP-dependent oxidoreductase domain"/>
    <property type="match status" value="1"/>
</dbReference>
<dbReference type="CDD" id="cd19088">
    <property type="entry name" value="AKR_AKR13B1"/>
    <property type="match status" value="1"/>
</dbReference>
<evidence type="ECO:0000313" key="4">
    <source>
        <dbReference type="Proteomes" id="UP001243009"/>
    </source>
</evidence>
<sequence>MTSIHQAGTFRLGSRRMTRLGYGAMQLAGPGVFGPPRDHDAALAVLREAVASGVDHIDTSDFYGPHVTNQLIREALAPYPANLTLVTKVGARRDGTGAWLPAFSREELTRAVHDNLRHLGLEVLEVVNLRIMFDVHGPAEGSIEAPLTVLAELQRQGLVRHIGLSNVTPAQVAEGRRLCDIACVQNHYNLAHRGDDALIDDLARAGIPYVPFFPLGGFSPLQSSALSEVAGRLGATPMQVALAWLLRRSPNILLIPGTSSVAHLRENLAAASLVLPDGTVAVLDRIAAEGATA</sequence>
<proteinExistence type="predicted"/>
<keyword evidence="4" id="KW-1185">Reference proteome</keyword>
<dbReference type="InterPro" id="IPR050791">
    <property type="entry name" value="Aldo-Keto_reductase"/>
</dbReference>
<evidence type="ECO:0000313" key="3">
    <source>
        <dbReference type="EMBL" id="MDO9708107.1"/>
    </source>
</evidence>
<name>A0ABT9DW37_9PROT</name>
<comment type="caution">
    <text evidence="3">The sequence shown here is derived from an EMBL/GenBank/DDBJ whole genome shotgun (WGS) entry which is preliminary data.</text>
</comment>
<dbReference type="Pfam" id="PF00248">
    <property type="entry name" value="Aldo_ket_red"/>
    <property type="match status" value="1"/>
</dbReference>
<dbReference type="NCBIfam" id="NF007695">
    <property type="entry name" value="PRK10376.1"/>
    <property type="match status" value="1"/>
</dbReference>
<keyword evidence="1" id="KW-0560">Oxidoreductase</keyword>
<dbReference type="PANTHER" id="PTHR43625:SF40">
    <property type="entry name" value="ALDO-KETO REDUCTASE YAKC [NADP(+)]"/>
    <property type="match status" value="1"/>
</dbReference>
<dbReference type="Proteomes" id="UP001243009">
    <property type="component" value="Unassembled WGS sequence"/>
</dbReference>
<dbReference type="PRINTS" id="PR00069">
    <property type="entry name" value="ALDKETRDTASE"/>
</dbReference>
<evidence type="ECO:0000259" key="2">
    <source>
        <dbReference type="Pfam" id="PF00248"/>
    </source>
</evidence>
<organism evidence="3 4">
    <name type="scientific">Paracraurococcus lichenis</name>
    <dbReference type="NCBI Taxonomy" id="3064888"/>
    <lineage>
        <taxon>Bacteria</taxon>
        <taxon>Pseudomonadati</taxon>
        <taxon>Pseudomonadota</taxon>
        <taxon>Alphaproteobacteria</taxon>
        <taxon>Acetobacterales</taxon>
        <taxon>Roseomonadaceae</taxon>
        <taxon>Paracraurococcus</taxon>
    </lineage>
</organism>
<dbReference type="RefSeq" id="WP_305102974.1">
    <property type="nucleotide sequence ID" value="NZ_JAUTWS010000005.1"/>
</dbReference>
<accession>A0ABT9DW37</accession>
<dbReference type="InterPro" id="IPR020471">
    <property type="entry name" value="AKR"/>
</dbReference>
<gene>
    <name evidence="3" type="ORF">Q7A36_07130</name>
</gene>
<evidence type="ECO:0000256" key="1">
    <source>
        <dbReference type="ARBA" id="ARBA00023002"/>
    </source>
</evidence>
<protein>
    <submittedName>
        <fullName evidence="3">Aldo/keto reductase family oxidoreductase</fullName>
    </submittedName>
</protein>
<dbReference type="EMBL" id="JAUTWS010000005">
    <property type="protein sequence ID" value="MDO9708107.1"/>
    <property type="molecule type" value="Genomic_DNA"/>
</dbReference>
<dbReference type="PANTHER" id="PTHR43625">
    <property type="entry name" value="AFLATOXIN B1 ALDEHYDE REDUCTASE"/>
    <property type="match status" value="1"/>
</dbReference>
<dbReference type="SUPFAM" id="SSF51430">
    <property type="entry name" value="NAD(P)-linked oxidoreductase"/>
    <property type="match status" value="1"/>
</dbReference>
<feature type="domain" description="NADP-dependent oxidoreductase" evidence="2">
    <location>
        <begin position="19"/>
        <end position="286"/>
    </location>
</feature>
<dbReference type="InterPro" id="IPR036812">
    <property type="entry name" value="NAD(P)_OxRdtase_dom_sf"/>
</dbReference>